<dbReference type="Proteomes" id="UP000059680">
    <property type="component" value="Chromosome 4"/>
</dbReference>
<dbReference type="InParanoid" id="A0A0P0W7I2"/>
<evidence type="ECO:0000256" key="1">
    <source>
        <dbReference type="SAM" id="MobiDB-lite"/>
    </source>
</evidence>
<protein>
    <submittedName>
        <fullName evidence="2">Os04g0217600 protein</fullName>
    </submittedName>
</protein>
<feature type="region of interest" description="Disordered" evidence="1">
    <location>
        <begin position="1"/>
        <end position="44"/>
    </location>
</feature>
<dbReference type="EMBL" id="AP014960">
    <property type="protein sequence ID" value="BAS88148.1"/>
    <property type="molecule type" value="Genomic_DNA"/>
</dbReference>
<reference evidence="3" key="1">
    <citation type="journal article" date="2005" name="Nature">
        <title>The map-based sequence of the rice genome.</title>
        <authorList>
            <consortium name="International rice genome sequencing project (IRGSP)"/>
            <person name="Matsumoto T."/>
            <person name="Wu J."/>
            <person name="Kanamori H."/>
            <person name="Katayose Y."/>
            <person name="Fujisawa M."/>
            <person name="Namiki N."/>
            <person name="Mizuno H."/>
            <person name="Yamamoto K."/>
            <person name="Antonio B.A."/>
            <person name="Baba T."/>
            <person name="Sakata K."/>
            <person name="Nagamura Y."/>
            <person name="Aoki H."/>
            <person name="Arikawa K."/>
            <person name="Arita K."/>
            <person name="Bito T."/>
            <person name="Chiden Y."/>
            <person name="Fujitsuka N."/>
            <person name="Fukunaka R."/>
            <person name="Hamada M."/>
            <person name="Harada C."/>
            <person name="Hayashi A."/>
            <person name="Hijishita S."/>
            <person name="Honda M."/>
            <person name="Hosokawa S."/>
            <person name="Ichikawa Y."/>
            <person name="Idonuma A."/>
            <person name="Iijima M."/>
            <person name="Ikeda M."/>
            <person name="Ikeno M."/>
            <person name="Ito K."/>
            <person name="Ito S."/>
            <person name="Ito T."/>
            <person name="Ito Y."/>
            <person name="Ito Y."/>
            <person name="Iwabuchi A."/>
            <person name="Kamiya K."/>
            <person name="Karasawa W."/>
            <person name="Kurita K."/>
            <person name="Katagiri S."/>
            <person name="Kikuta A."/>
            <person name="Kobayashi H."/>
            <person name="Kobayashi N."/>
            <person name="Machita K."/>
            <person name="Maehara T."/>
            <person name="Masukawa M."/>
            <person name="Mizubayashi T."/>
            <person name="Mukai Y."/>
            <person name="Nagasaki H."/>
            <person name="Nagata Y."/>
            <person name="Naito S."/>
            <person name="Nakashima M."/>
            <person name="Nakama Y."/>
            <person name="Nakamichi Y."/>
            <person name="Nakamura M."/>
            <person name="Meguro A."/>
            <person name="Negishi M."/>
            <person name="Ohta I."/>
            <person name="Ohta T."/>
            <person name="Okamoto M."/>
            <person name="Ono N."/>
            <person name="Saji S."/>
            <person name="Sakaguchi M."/>
            <person name="Sakai K."/>
            <person name="Shibata M."/>
            <person name="Shimokawa T."/>
            <person name="Song J."/>
            <person name="Takazaki Y."/>
            <person name="Terasawa K."/>
            <person name="Tsugane M."/>
            <person name="Tsuji K."/>
            <person name="Ueda S."/>
            <person name="Waki K."/>
            <person name="Yamagata H."/>
            <person name="Yamamoto M."/>
            <person name="Yamamoto S."/>
            <person name="Yamane H."/>
            <person name="Yoshiki S."/>
            <person name="Yoshihara R."/>
            <person name="Yukawa K."/>
            <person name="Zhong H."/>
            <person name="Yano M."/>
            <person name="Yuan Q."/>
            <person name="Ouyang S."/>
            <person name="Liu J."/>
            <person name="Jones K.M."/>
            <person name="Gansberger K."/>
            <person name="Moffat K."/>
            <person name="Hill J."/>
            <person name="Bera J."/>
            <person name="Fadrosh D."/>
            <person name="Jin S."/>
            <person name="Johri S."/>
            <person name="Kim M."/>
            <person name="Overton L."/>
            <person name="Reardon M."/>
            <person name="Tsitrin T."/>
            <person name="Vuong H."/>
            <person name="Weaver B."/>
            <person name="Ciecko A."/>
            <person name="Tallon L."/>
            <person name="Jackson J."/>
            <person name="Pai G."/>
            <person name="Aken S.V."/>
            <person name="Utterback T."/>
            <person name="Reidmuller S."/>
            <person name="Feldblyum T."/>
            <person name="Hsiao J."/>
            <person name="Zismann V."/>
            <person name="Iobst S."/>
            <person name="de Vazeille A.R."/>
            <person name="Buell C.R."/>
            <person name="Ying K."/>
            <person name="Li Y."/>
            <person name="Lu T."/>
            <person name="Huang Y."/>
            <person name="Zhao Q."/>
            <person name="Feng Q."/>
            <person name="Zhang L."/>
            <person name="Zhu J."/>
            <person name="Weng Q."/>
            <person name="Mu J."/>
            <person name="Lu Y."/>
            <person name="Fan D."/>
            <person name="Liu Y."/>
            <person name="Guan J."/>
            <person name="Zhang Y."/>
            <person name="Yu S."/>
            <person name="Liu X."/>
            <person name="Zhang Y."/>
            <person name="Hong G."/>
            <person name="Han B."/>
            <person name="Choisne N."/>
            <person name="Demange N."/>
            <person name="Orjeda G."/>
            <person name="Samain S."/>
            <person name="Cattolico L."/>
            <person name="Pelletier E."/>
            <person name="Couloux A."/>
            <person name="Segurens B."/>
            <person name="Wincker P."/>
            <person name="D'Hont A."/>
            <person name="Scarpelli C."/>
            <person name="Weissenbach J."/>
            <person name="Salanoubat M."/>
            <person name="Quetier F."/>
            <person name="Yu Y."/>
            <person name="Kim H.R."/>
            <person name="Rambo T."/>
            <person name="Currie J."/>
            <person name="Collura K."/>
            <person name="Luo M."/>
            <person name="Yang T."/>
            <person name="Ammiraju J.S.S."/>
            <person name="Engler F."/>
            <person name="Soderlund C."/>
            <person name="Wing R.A."/>
            <person name="Palmer L.E."/>
            <person name="de la Bastide M."/>
            <person name="Spiegel L."/>
            <person name="Nascimento L."/>
            <person name="Zutavern T."/>
            <person name="O'Shaughnessy A."/>
            <person name="Dike S."/>
            <person name="Dedhia N."/>
            <person name="Preston R."/>
            <person name="Balija V."/>
            <person name="McCombie W.R."/>
            <person name="Chow T."/>
            <person name="Chen H."/>
            <person name="Chung M."/>
            <person name="Chen C."/>
            <person name="Shaw J."/>
            <person name="Wu H."/>
            <person name="Hsiao K."/>
            <person name="Chao Y."/>
            <person name="Chu M."/>
            <person name="Cheng C."/>
            <person name="Hour A."/>
            <person name="Lee P."/>
            <person name="Lin S."/>
            <person name="Lin Y."/>
            <person name="Liou J."/>
            <person name="Liu S."/>
            <person name="Hsing Y."/>
            <person name="Raghuvanshi S."/>
            <person name="Mohanty A."/>
            <person name="Bharti A.K."/>
            <person name="Gaur A."/>
            <person name="Gupta V."/>
            <person name="Kumar D."/>
            <person name="Ravi V."/>
            <person name="Vij S."/>
            <person name="Kapur A."/>
            <person name="Khurana P."/>
            <person name="Khurana P."/>
            <person name="Khurana J.P."/>
            <person name="Tyagi A.K."/>
            <person name="Gaikwad K."/>
            <person name="Singh A."/>
            <person name="Dalal V."/>
            <person name="Srivastava S."/>
            <person name="Dixit A."/>
            <person name="Pal A.K."/>
            <person name="Ghazi I.A."/>
            <person name="Yadav M."/>
            <person name="Pandit A."/>
            <person name="Bhargava A."/>
            <person name="Sureshbabu K."/>
            <person name="Batra K."/>
            <person name="Sharma T.R."/>
            <person name="Mohapatra T."/>
            <person name="Singh N.K."/>
            <person name="Messing J."/>
            <person name="Nelson A.B."/>
            <person name="Fuks G."/>
            <person name="Kavchok S."/>
            <person name="Keizer G."/>
            <person name="Linton E."/>
            <person name="Llaca V."/>
            <person name="Song R."/>
            <person name="Tanyolac B."/>
            <person name="Young S."/>
            <person name="Ho-Il K."/>
            <person name="Hahn J.H."/>
            <person name="Sangsakoo G."/>
            <person name="Vanavichit A."/>
            <person name="de Mattos Luiz.A.T."/>
            <person name="Zimmer P.D."/>
            <person name="Malone G."/>
            <person name="Dellagostin O."/>
            <person name="de Oliveira A.C."/>
            <person name="Bevan M."/>
            <person name="Bancroft I."/>
            <person name="Minx P."/>
            <person name="Cordum H."/>
            <person name="Wilson R."/>
            <person name="Cheng Z."/>
            <person name="Jin W."/>
            <person name="Jiang J."/>
            <person name="Leong S.A."/>
            <person name="Iwama H."/>
            <person name="Gojobori T."/>
            <person name="Itoh T."/>
            <person name="Niimura Y."/>
            <person name="Fujii Y."/>
            <person name="Habara T."/>
            <person name="Sakai H."/>
            <person name="Sato Y."/>
            <person name="Wilson G."/>
            <person name="Kumar K."/>
            <person name="McCouch S."/>
            <person name="Juretic N."/>
            <person name="Hoen D."/>
            <person name="Wright S."/>
            <person name="Bruskiewich R."/>
            <person name="Bureau T."/>
            <person name="Miyao A."/>
            <person name="Hirochika H."/>
            <person name="Nishikawa T."/>
            <person name="Kadowaki K."/>
            <person name="Sugiura M."/>
            <person name="Burr B."/>
            <person name="Sasaki T."/>
        </authorList>
    </citation>
    <scope>NUCLEOTIDE SEQUENCE [LARGE SCALE GENOMIC DNA]</scope>
    <source>
        <strain evidence="3">cv. Nipponbare</strain>
    </source>
</reference>
<dbReference type="PaxDb" id="39947-A0A0P0W7I2"/>
<evidence type="ECO:0000313" key="3">
    <source>
        <dbReference type="Proteomes" id="UP000059680"/>
    </source>
</evidence>
<accession>A0A0P0W7I2</accession>
<organism evidence="2 3">
    <name type="scientific">Oryza sativa subsp. japonica</name>
    <name type="common">Rice</name>
    <dbReference type="NCBI Taxonomy" id="39947"/>
    <lineage>
        <taxon>Eukaryota</taxon>
        <taxon>Viridiplantae</taxon>
        <taxon>Streptophyta</taxon>
        <taxon>Embryophyta</taxon>
        <taxon>Tracheophyta</taxon>
        <taxon>Spermatophyta</taxon>
        <taxon>Magnoliopsida</taxon>
        <taxon>Liliopsida</taxon>
        <taxon>Poales</taxon>
        <taxon>Poaceae</taxon>
        <taxon>BOP clade</taxon>
        <taxon>Oryzoideae</taxon>
        <taxon>Oryzeae</taxon>
        <taxon>Oryzinae</taxon>
        <taxon>Oryza</taxon>
        <taxon>Oryza sativa</taxon>
    </lineage>
</organism>
<reference evidence="2 3" key="3">
    <citation type="journal article" date="2013" name="Rice">
        <title>Improvement of the Oryza sativa Nipponbare reference genome using next generation sequence and optical map data.</title>
        <authorList>
            <person name="Kawahara Y."/>
            <person name="de la Bastide M."/>
            <person name="Hamilton J.P."/>
            <person name="Kanamori H."/>
            <person name="McCombie W.R."/>
            <person name="Ouyang S."/>
            <person name="Schwartz D.C."/>
            <person name="Tanaka T."/>
            <person name="Wu J."/>
            <person name="Zhou S."/>
            <person name="Childs K.L."/>
            <person name="Davidson R.M."/>
            <person name="Lin H."/>
            <person name="Quesada-Ocampo L."/>
            <person name="Vaillancourt B."/>
            <person name="Sakai H."/>
            <person name="Lee S.S."/>
            <person name="Kim J."/>
            <person name="Numa H."/>
            <person name="Itoh T."/>
            <person name="Buell C.R."/>
            <person name="Matsumoto T."/>
        </authorList>
    </citation>
    <scope>NUCLEOTIDE SEQUENCE [LARGE SCALE GENOMIC DNA]</scope>
    <source>
        <strain evidence="3">cv. Nipponbare</strain>
    </source>
</reference>
<sequence length="141" mass="15266">PHPSPPHLQPPTHASPPSSLLDSPSCAVRSPSPHAAPLPTHGRNSLQTLTLTSSLSTNTRCTLLRAPLPTRRFLRVSPDLHLEIRRRSSVRSSPSVAHVALSPTFAPPPVSSARFVFSSVVQFQSLLPSSSLFFFGLIDFF</sequence>
<dbReference type="Gramene" id="Os04t0217600-01">
    <property type="protein sequence ID" value="Os04t0217600-01"/>
    <property type="gene ID" value="Os04g0217600"/>
</dbReference>
<reference evidence="2 3" key="2">
    <citation type="journal article" date="2013" name="Plant Cell Physiol.">
        <title>Rice Annotation Project Database (RAP-DB): an integrative and interactive database for rice genomics.</title>
        <authorList>
            <person name="Sakai H."/>
            <person name="Lee S.S."/>
            <person name="Tanaka T."/>
            <person name="Numa H."/>
            <person name="Kim J."/>
            <person name="Kawahara Y."/>
            <person name="Wakimoto H."/>
            <person name="Yang C.C."/>
            <person name="Iwamoto M."/>
            <person name="Abe T."/>
            <person name="Yamada Y."/>
            <person name="Muto A."/>
            <person name="Inokuchi H."/>
            <person name="Ikemura T."/>
            <person name="Matsumoto T."/>
            <person name="Sasaki T."/>
            <person name="Itoh T."/>
        </authorList>
    </citation>
    <scope>NUCLEOTIDE SEQUENCE [LARGE SCALE GENOMIC DNA]</scope>
    <source>
        <strain evidence="3">cv. Nipponbare</strain>
    </source>
</reference>
<feature type="compositionally biased region" description="Low complexity" evidence="1">
    <location>
        <begin position="10"/>
        <end position="25"/>
    </location>
</feature>
<dbReference type="AlphaFoldDB" id="A0A0P0W7I2"/>
<proteinExistence type="predicted"/>
<gene>
    <name evidence="2" type="ordered locus">Os04g0217600</name>
    <name evidence="2" type="ORF">OSNPB_040217600</name>
</gene>
<keyword evidence="3" id="KW-1185">Reference proteome</keyword>
<name>A0A0P0W7I2_ORYSJ</name>
<feature type="non-terminal residue" evidence="2">
    <location>
        <position position="1"/>
    </location>
</feature>
<evidence type="ECO:0000313" key="2">
    <source>
        <dbReference type="EMBL" id="BAS88148.1"/>
    </source>
</evidence>